<evidence type="ECO:0000313" key="1">
    <source>
        <dbReference type="EMBL" id="KAE9525473.1"/>
    </source>
</evidence>
<gene>
    <name evidence="1" type="ORF">AGLY_014273</name>
</gene>
<dbReference type="Proteomes" id="UP000475862">
    <property type="component" value="Unassembled WGS sequence"/>
</dbReference>
<protein>
    <submittedName>
        <fullName evidence="1">Uncharacterized protein</fullName>
    </submittedName>
</protein>
<keyword evidence="2" id="KW-1185">Reference proteome</keyword>
<accession>A0A6G0T400</accession>
<dbReference type="AlphaFoldDB" id="A0A6G0T400"/>
<comment type="caution">
    <text evidence="1">The sequence shown here is derived from an EMBL/GenBank/DDBJ whole genome shotgun (WGS) entry which is preliminary data.</text>
</comment>
<evidence type="ECO:0000313" key="2">
    <source>
        <dbReference type="Proteomes" id="UP000475862"/>
    </source>
</evidence>
<proteinExistence type="predicted"/>
<reference evidence="1 2" key="1">
    <citation type="submission" date="2019-08" db="EMBL/GenBank/DDBJ databases">
        <title>The genome of the soybean aphid Biotype 1, its phylome, world population structure and adaptation to the North American continent.</title>
        <authorList>
            <person name="Giordano R."/>
            <person name="Donthu R.K."/>
            <person name="Hernandez A.G."/>
            <person name="Wright C.L."/>
            <person name="Zimin A.V."/>
        </authorList>
    </citation>
    <scope>NUCLEOTIDE SEQUENCE [LARGE SCALE GENOMIC DNA]</scope>
    <source>
        <tissue evidence="1">Whole aphids</tissue>
    </source>
</reference>
<sequence length="264" mass="31666">MYFIQRRSPIVIQTSIRQMRTKSNPKYLNDNASLYLYFINNSKRSDECIDFTMMFFVFFVFVSVYNITSRNNSSISNIRGDFRWKSEYPWCIIQVKSKHFPTVFKNLEKNKKKSDGKTGIFTQNQFSTKSIFLYGCNSKTNHCKYFKFSPNIYRNDNDLSLNDIIQKHSKLNVNKIRQNHEYLQIILLIDRFHSESFFVYNMNSNLTYSIDQRLEVRFIMMVKNKKFTNTFLSYRNKAKINHRKTIRLGFKRYQDLLKAASVLD</sequence>
<dbReference type="EMBL" id="VYZN01000060">
    <property type="protein sequence ID" value="KAE9525473.1"/>
    <property type="molecule type" value="Genomic_DNA"/>
</dbReference>
<name>A0A6G0T400_APHGL</name>
<organism evidence="1 2">
    <name type="scientific">Aphis glycines</name>
    <name type="common">Soybean aphid</name>
    <dbReference type="NCBI Taxonomy" id="307491"/>
    <lineage>
        <taxon>Eukaryota</taxon>
        <taxon>Metazoa</taxon>
        <taxon>Ecdysozoa</taxon>
        <taxon>Arthropoda</taxon>
        <taxon>Hexapoda</taxon>
        <taxon>Insecta</taxon>
        <taxon>Pterygota</taxon>
        <taxon>Neoptera</taxon>
        <taxon>Paraneoptera</taxon>
        <taxon>Hemiptera</taxon>
        <taxon>Sternorrhyncha</taxon>
        <taxon>Aphidomorpha</taxon>
        <taxon>Aphidoidea</taxon>
        <taxon>Aphididae</taxon>
        <taxon>Aphidini</taxon>
        <taxon>Aphis</taxon>
        <taxon>Aphis</taxon>
    </lineage>
</organism>